<keyword evidence="5" id="KW-1185">Reference proteome</keyword>
<dbReference type="PANTHER" id="PTHR24320:SF152">
    <property type="entry name" value="SHORT-CHAIN DEHYDROGENASE_REDUCTASE FAMILY PROTEIN"/>
    <property type="match status" value="1"/>
</dbReference>
<keyword evidence="2" id="KW-0560">Oxidoreductase</keyword>
<evidence type="ECO:0000256" key="1">
    <source>
        <dbReference type="ARBA" id="ARBA00006484"/>
    </source>
</evidence>
<feature type="compositionally biased region" description="Basic and acidic residues" evidence="3">
    <location>
        <begin position="253"/>
        <end position="288"/>
    </location>
</feature>
<dbReference type="SUPFAM" id="SSF51735">
    <property type="entry name" value="NAD(P)-binding Rossmann-fold domains"/>
    <property type="match status" value="1"/>
</dbReference>
<dbReference type="Gene3D" id="3.40.50.720">
    <property type="entry name" value="NAD(P)-binding Rossmann-like Domain"/>
    <property type="match status" value="1"/>
</dbReference>
<dbReference type="InterPro" id="IPR002347">
    <property type="entry name" value="SDR_fam"/>
</dbReference>
<dbReference type="AlphaFoldDB" id="A0AA36J9H2"/>
<dbReference type="InterPro" id="IPR036291">
    <property type="entry name" value="NAD(P)-bd_dom_sf"/>
</dbReference>
<name>A0AA36J9H2_9DINO</name>
<evidence type="ECO:0000256" key="2">
    <source>
        <dbReference type="ARBA" id="ARBA00023002"/>
    </source>
</evidence>
<protein>
    <submittedName>
        <fullName evidence="4">Uncharacterized protein</fullName>
    </submittedName>
</protein>
<feature type="compositionally biased region" description="Polar residues" evidence="3">
    <location>
        <begin position="39"/>
        <end position="50"/>
    </location>
</feature>
<reference evidence="4" key="1">
    <citation type="submission" date="2023-08" db="EMBL/GenBank/DDBJ databases">
        <authorList>
            <person name="Chen Y."/>
            <person name="Shah S."/>
            <person name="Dougan E. K."/>
            <person name="Thang M."/>
            <person name="Chan C."/>
        </authorList>
    </citation>
    <scope>NUCLEOTIDE SEQUENCE</scope>
</reference>
<dbReference type="Proteomes" id="UP001178507">
    <property type="component" value="Unassembled WGS sequence"/>
</dbReference>
<proteinExistence type="inferred from homology"/>
<evidence type="ECO:0000256" key="3">
    <source>
        <dbReference type="SAM" id="MobiDB-lite"/>
    </source>
</evidence>
<dbReference type="Pfam" id="PF00106">
    <property type="entry name" value="adh_short"/>
    <property type="match status" value="1"/>
</dbReference>
<evidence type="ECO:0000313" key="5">
    <source>
        <dbReference type="Proteomes" id="UP001178507"/>
    </source>
</evidence>
<dbReference type="GO" id="GO:0016491">
    <property type="term" value="F:oxidoreductase activity"/>
    <property type="evidence" value="ECO:0007669"/>
    <property type="project" value="UniProtKB-KW"/>
</dbReference>
<feature type="region of interest" description="Disordered" evidence="3">
    <location>
        <begin position="17"/>
        <end position="63"/>
    </location>
</feature>
<dbReference type="PRINTS" id="PR00081">
    <property type="entry name" value="GDHRDH"/>
</dbReference>
<dbReference type="InterPro" id="IPR020904">
    <property type="entry name" value="Sc_DH/Rdtase_CS"/>
</dbReference>
<comment type="similarity">
    <text evidence="1">Belongs to the short-chain dehydrogenases/reductases (SDR) family.</text>
</comment>
<dbReference type="EMBL" id="CAUJNA010003401">
    <property type="protein sequence ID" value="CAJ1401145.1"/>
    <property type="molecule type" value="Genomic_DNA"/>
</dbReference>
<organism evidence="4 5">
    <name type="scientific">Effrenium voratum</name>
    <dbReference type="NCBI Taxonomy" id="2562239"/>
    <lineage>
        <taxon>Eukaryota</taxon>
        <taxon>Sar</taxon>
        <taxon>Alveolata</taxon>
        <taxon>Dinophyceae</taxon>
        <taxon>Suessiales</taxon>
        <taxon>Symbiodiniaceae</taxon>
        <taxon>Effrenium</taxon>
    </lineage>
</organism>
<feature type="region of interest" description="Disordered" evidence="3">
    <location>
        <begin position="253"/>
        <end position="289"/>
    </location>
</feature>
<accession>A0AA36J9H2</accession>
<evidence type="ECO:0000313" key="4">
    <source>
        <dbReference type="EMBL" id="CAJ1401145.1"/>
    </source>
</evidence>
<comment type="caution">
    <text evidence="4">The sequence shown here is derived from an EMBL/GenBank/DDBJ whole genome shotgun (WGS) entry which is preliminary data.</text>
</comment>
<dbReference type="PANTHER" id="PTHR24320">
    <property type="entry name" value="RETINOL DEHYDROGENASE"/>
    <property type="match status" value="1"/>
</dbReference>
<gene>
    <name evidence="4" type="ORF">EVOR1521_LOCUS24346</name>
</gene>
<sequence length="621" mass="67783">MWAHVLDLLCCQRPRQPKALHPENQEQNSFSFGGSQGSTTPEAPQSSFDGSTASESEEEPTSKVATAMLKHWRHSESFTQAKLVQDLAAKLQLNAKKYEAGSFFTAAKAKEGFFAVIGQEAFLGGLNLRSVSSMGKSSLGKSLELAWFDNKAAYTERRAFAGSISLHQVQGSSVGPPAGSRYANLDEVTRGQMAGAIRCDLYTRPSWIRPARGALRVARTRRNLEPKLAGLSVRFFAQEQGGRSNFGQADLLKKYNGKDGRDGKEKDKKKAEKTAEQLEEERRQKEQEEKEEEELEKACEKWCSVICKVLIMVPILVGYVLTPLRELALRPEMAIDMPNLSGMKVVVTGGCSGLGLQTAMLMAQSGASVIAGCRSDSGAAASTLQTLERLSKAKAQPAVWDLDMDSLESVRSFAQRYVSSVGTLQILVNNAGTTQGCSLTQDKIESAFQVNYLSHFLLTNGLMPALRGRPARVVHVTCQEGYLRPARGWSHRFGEGVLQGWLGTPVPIQEGVRVGSMRITSGRTPGSSHEVEDSAEAATLREDIEWRVDRCKVAEAYSNAKLAVLAFSRELGRRGISSHAINPNALLTDFKPLVAENGLQACPIFRRFGLQARSSAFSATD</sequence>
<dbReference type="PROSITE" id="PS00061">
    <property type="entry name" value="ADH_SHORT"/>
    <property type="match status" value="1"/>
</dbReference>